<organism evidence="1 2">
    <name type="scientific">Acidithiobacillus ferridurans</name>
    <dbReference type="NCBI Taxonomy" id="1232575"/>
    <lineage>
        <taxon>Bacteria</taxon>
        <taxon>Pseudomonadati</taxon>
        <taxon>Pseudomonadota</taxon>
        <taxon>Acidithiobacillia</taxon>
        <taxon>Acidithiobacillales</taxon>
        <taxon>Acidithiobacillaceae</taxon>
        <taxon>Acidithiobacillus</taxon>
    </lineage>
</organism>
<accession>A0A8X8GAZ2</accession>
<reference evidence="1" key="1">
    <citation type="journal article" date="2021" name="ISME J.">
        <title>Genomic evolution of the class Acidithiobacillia: deep-branching Proteobacteria living in extreme acidic conditions.</title>
        <authorList>
            <person name="Moya-Beltran A."/>
            <person name="Beard S."/>
            <person name="Rojas-Villalobos C."/>
            <person name="Issotta F."/>
            <person name="Gallardo Y."/>
            <person name="Ulloa R."/>
            <person name="Giaveno A."/>
            <person name="Degli Esposti M."/>
            <person name="Johnson D.B."/>
            <person name="Quatrini R."/>
        </authorList>
    </citation>
    <scope>NUCLEOTIDE SEQUENCE</scope>
    <source>
        <strain evidence="1">DSM 583</strain>
    </source>
</reference>
<dbReference type="EMBL" id="JABBHS010000276">
    <property type="protein sequence ID" value="MBU2723417.1"/>
    <property type="molecule type" value="Genomic_DNA"/>
</dbReference>
<sequence length="111" mass="12586">MLLYKIEITTGFDFCKDLLDGVVLSVIVADENEESARRMAFIHAMAVAEDVLAIPADDEDDFWLEWAESHGPGYEREALKFLTAEESTVKLLGTSFETEPVIIDDHRMVYE</sequence>
<evidence type="ECO:0000313" key="2">
    <source>
        <dbReference type="Proteomes" id="UP000887300"/>
    </source>
</evidence>
<dbReference type="AlphaFoldDB" id="A0A8X8GAZ2"/>
<dbReference type="Proteomes" id="UP000887300">
    <property type="component" value="Unassembled WGS sequence"/>
</dbReference>
<evidence type="ECO:0000313" key="1">
    <source>
        <dbReference type="EMBL" id="MBU2723417.1"/>
    </source>
</evidence>
<proteinExistence type="predicted"/>
<gene>
    <name evidence="1" type="ORF">HF568_09430</name>
</gene>
<protein>
    <submittedName>
        <fullName evidence="1">Uncharacterized protein</fullName>
    </submittedName>
</protein>
<dbReference type="RefSeq" id="WP_215886215.1">
    <property type="nucleotide sequence ID" value="NZ_CP134225.1"/>
</dbReference>
<comment type="caution">
    <text evidence="1">The sequence shown here is derived from an EMBL/GenBank/DDBJ whole genome shotgun (WGS) entry which is preliminary data.</text>
</comment>
<name>A0A8X8GAZ2_ACIFI</name>